<dbReference type="InterPro" id="IPR025332">
    <property type="entry name" value="DUF4238"/>
</dbReference>
<dbReference type="Pfam" id="PF14022">
    <property type="entry name" value="DUF4238"/>
    <property type="match status" value="1"/>
</dbReference>
<evidence type="ECO:0000313" key="1">
    <source>
        <dbReference type="EMBL" id="MFC3986628.1"/>
    </source>
</evidence>
<proteinExistence type="predicted"/>
<sequence length="226" mass="26027">MAWKLISSVPNPWGKIPMSAGGRSRVPQVKAYMARVEEAAKRRDCVSRRHHYVPQSYLRAWSPDRKRVRVLDTKNGIDKLRGLRDTCVEENFYRVTDPGNQQPHNQVEAMLGVIDDETATLLEKLRHWAPGDDLSFDDFMSLAVVMGIQRNRTPQSRRHIASMSEWMTRRAGQPVQKFTTDYYVDLLFRGLYEAADEISRRQLELWDDPKGVRPEYAGNTPRGPGV</sequence>
<evidence type="ECO:0000313" key="2">
    <source>
        <dbReference type="Proteomes" id="UP001595698"/>
    </source>
</evidence>
<dbReference type="EMBL" id="JBHSBC010000060">
    <property type="protein sequence ID" value="MFC3986628.1"/>
    <property type="molecule type" value="Genomic_DNA"/>
</dbReference>
<dbReference type="Proteomes" id="UP001595698">
    <property type="component" value="Unassembled WGS sequence"/>
</dbReference>
<protein>
    <submittedName>
        <fullName evidence="1">DUF4238 domain-containing protein</fullName>
    </submittedName>
</protein>
<gene>
    <name evidence="1" type="ORF">ACFOYY_41310</name>
</gene>
<keyword evidence="2" id="KW-1185">Reference proteome</keyword>
<organism evidence="1 2">
    <name type="scientific">Streptosporangium jomthongense</name>
    <dbReference type="NCBI Taxonomy" id="1193683"/>
    <lineage>
        <taxon>Bacteria</taxon>
        <taxon>Bacillati</taxon>
        <taxon>Actinomycetota</taxon>
        <taxon>Actinomycetes</taxon>
        <taxon>Streptosporangiales</taxon>
        <taxon>Streptosporangiaceae</taxon>
        <taxon>Streptosporangium</taxon>
    </lineage>
</organism>
<reference evidence="2" key="1">
    <citation type="journal article" date="2019" name="Int. J. Syst. Evol. Microbiol.">
        <title>The Global Catalogue of Microorganisms (GCM) 10K type strain sequencing project: providing services to taxonomists for standard genome sequencing and annotation.</title>
        <authorList>
            <consortium name="The Broad Institute Genomics Platform"/>
            <consortium name="The Broad Institute Genome Sequencing Center for Infectious Disease"/>
            <person name="Wu L."/>
            <person name="Ma J."/>
        </authorList>
    </citation>
    <scope>NUCLEOTIDE SEQUENCE [LARGE SCALE GENOMIC DNA]</scope>
    <source>
        <strain evidence="2">TBRC 7912</strain>
    </source>
</reference>
<name>A0ABV8FGK6_9ACTN</name>
<accession>A0ABV8FGK6</accession>
<dbReference type="RefSeq" id="WP_386196985.1">
    <property type="nucleotide sequence ID" value="NZ_JBHSBC010000060.1"/>
</dbReference>
<comment type="caution">
    <text evidence="1">The sequence shown here is derived from an EMBL/GenBank/DDBJ whole genome shotgun (WGS) entry which is preliminary data.</text>
</comment>